<name>A0A4Z2E9U6_9TELE</name>
<dbReference type="EMBL" id="SRLO01012038">
    <property type="protein sequence ID" value="TNN25636.1"/>
    <property type="molecule type" value="Genomic_DNA"/>
</dbReference>
<dbReference type="AlphaFoldDB" id="A0A4Z2E9U6"/>
<feature type="region of interest" description="Disordered" evidence="1">
    <location>
        <begin position="33"/>
        <end position="52"/>
    </location>
</feature>
<evidence type="ECO:0000256" key="1">
    <source>
        <dbReference type="SAM" id="MobiDB-lite"/>
    </source>
</evidence>
<feature type="signal peptide" evidence="2">
    <location>
        <begin position="1"/>
        <end position="18"/>
    </location>
</feature>
<protein>
    <recommendedName>
        <fullName evidence="5">Secreted protein</fullName>
    </recommendedName>
</protein>
<reference evidence="3 4" key="1">
    <citation type="submission" date="2019-03" db="EMBL/GenBank/DDBJ databases">
        <title>First draft genome of Liparis tanakae, snailfish: a comprehensive survey of snailfish specific genes.</title>
        <authorList>
            <person name="Kim W."/>
            <person name="Song I."/>
            <person name="Jeong J.-H."/>
            <person name="Kim D."/>
            <person name="Kim S."/>
            <person name="Ryu S."/>
            <person name="Song J.Y."/>
            <person name="Lee S.K."/>
        </authorList>
    </citation>
    <scope>NUCLEOTIDE SEQUENCE [LARGE SCALE GENOMIC DNA]</scope>
    <source>
        <tissue evidence="3">Muscle</tissue>
    </source>
</reference>
<sequence length="88" mass="9482">MMLHVTLTSLALGGGALAHGIHGKESHCLEVERMSEVSGSQSGAEPPPTRRATAAMQSFVVTRLSQGNWLSITWGRSSLSFLSDRKWS</sequence>
<dbReference type="Proteomes" id="UP000314294">
    <property type="component" value="Unassembled WGS sequence"/>
</dbReference>
<evidence type="ECO:0000313" key="4">
    <source>
        <dbReference type="Proteomes" id="UP000314294"/>
    </source>
</evidence>
<keyword evidence="4" id="KW-1185">Reference proteome</keyword>
<proteinExistence type="predicted"/>
<comment type="caution">
    <text evidence="3">The sequence shown here is derived from an EMBL/GenBank/DDBJ whole genome shotgun (WGS) entry which is preliminary data.</text>
</comment>
<gene>
    <name evidence="3" type="ORF">EYF80_064234</name>
</gene>
<keyword evidence="2" id="KW-0732">Signal</keyword>
<evidence type="ECO:0000256" key="2">
    <source>
        <dbReference type="SAM" id="SignalP"/>
    </source>
</evidence>
<evidence type="ECO:0008006" key="5">
    <source>
        <dbReference type="Google" id="ProtNLM"/>
    </source>
</evidence>
<organism evidence="3 4">
    <name type="scientific">Liparis tanakae</name>
    <name type="common">Tanaka's snailfish</name>
    <dbReference type="NCBI Taxonomy" id="230148"/>
    <lineage>
        <taxon>Eukaryota</taxon>
        <taxon>Metazoa</taxon>
        <taxon>Chordata</taxon>
        <taxon>Craniata</taxon>
        <taxon>Vertebrata</taxon>
        <taxon>Euteleostomi</taxon>
        <taxon>Actinopterygii</taxon>
        <taxon>Neopterygii</taxon>
        <taxon>Teleostei</taxon>
        <taxon>Neoteleostei</taxon>
        <taxon>Acanthomorphata</taxon>
        <taxon>Eupercaria</taxon>
        <taxon>Perciformes</taxon>
        <taxon>Cottioidei</taxon>
        <taxon>Cottales</taxon>
        <taxon>Liparidae</taxon>
        <taxon>Liparis</taxon>
    </lineage>
</organism>
<accession>A0A4Z2E9U6</accession>
<evidence type="ECO:0000313" key="3">
    <source>
        <dbReference type="EMBL" id="TNN25636.1"/>
    </source>
</evidence>
<feature type="chain" id="PRO_5021382986" description="Secreted protein" evidence="2">
    <location>
        <begin position="19"/>
        <end position="88"/>
    </location>
</feature>